<protein>
    <recommendedName>
        <fullName evidence="3">Ground-like domain-containing protein</fullName>
    </recommendedName>
</protein>
<dbReference type="AlphaFoldDB" id="A0AA36D5U6"/>
<comment type="caution">
    <text evidence="1">The sequence shown here is derived from an EMBL/GenBank/DDBJ whole genome shotgun (WGS) entry which is preliminary data.</text>
</comment>
<evidence type="ECO:0000313" key="1">
    <source>
        <dbReference type="EMBL" id="CAJ0580377.1"/>
    </source>
</evidence>
<proteinExistence type="predicted"/>
<organism evidence="1 2">
    <name type="scientific">Mesorhabditis spiculigera</name>
    <dbReference type="NCBI Taxonomy" id="96644"/>
    <lineage>
        <taxon>Eukaryota</taxon>
        <taxon>Metazoa</taxon>
        <taxon>Ecdysozoa</taxon>
        <taxon>Nematoda</taxon>
        <taxon>Chromadorea</taxon>
        <taxon>Rhabditida</taxon>
        <taxon>Rhabditina</taxon>
        <taxon>Rhabditomorpha</taxon>
        <taxon>Rhabditoidea</taxon>
        <taxon>Rhabditidae</taxon>
        <taxon>Mesorhabditinae</taxon>
        <taxon>Mesorhabditis</taxon>
    </lineage>
</organism>
<accession>A0AA36D5U6</accession>
<keyword evidence="2" id="KW-1185">Reference proteome</keyword>
<evidence type="ECO:0008006" key="3">
    <source>
        <dbReference type="Google" id="ProtNLM"/>
    </source>
</evidence>
<dbReference type="EMBL" id="CATQJA010002659">
    <property type="protein sequence ID" value="CAJ0580377.1"/>
    <property type="molecule type" value="Genomic_DNA"/>
</dbReference>
<sequence length="157" mass="17296">MYARIVVGIALLQLVAGHPFDLGLFNIFDPFHLGGGGQQPQTPAQPVLQQAQGYSGCQPCQAALPPARFKREAKELTIEHSETVSCNNEEYRDILKNNIKENAYESKLAIFAALPDEDHHAVVCKNSPQDEKLIFAARAEKFCAHSANNITCALFLM</sequence>
<evidence type="ECO:0000313" key="2">
    <source>
        <dbReference type="Proteomes" id="UP001177023"/>
    </source>
</evidence>
<reference evidence="1" key="1">
    <citation type="submission" date="2023-06" db="EMBL/GenBank/DDBJ databases">
        <authorList>
            <person name="Delattre M."/>
        </authorList>
    </citation>
    <scope>NUCLEOTIDE SEQUENCE</scope>
    <source>
        <strain evidence="1">AF72</strain>
    </source>
</reference>
<feature type="non-terminal residue" evidence="1">
    <location>
        <position position="1"/>
    </location>
</feature>
<gene>
    <name evidence="1" type="ORF">MSPICULIGERA_LOCUS18575</name>
</gene>
<dbReference type="Proteomes" id="UP001177023">
    <property type="component" value="Unassembled WGS sequence"/>
</dbReference>
<name>A0AA36D5U6_9BILA</name>